<evidence type="ECO:0000259" key="3">
    <source>
        <dbReference type="PROSITE" id="PS51186"/>
    </source>
</evidence>
<evidence type="ECO:0000313" key="4">
    <source>
        <dbReference type="EMBL" id="KQC30305.1"/>
    </source>
</evidence>
<dbReference type="SUPFAM" id="SSF55729">
    <property type="entry name" value="Acyl-CoA N-acyltransferases (Nat)"/>
    <property type="match status" value="1"/>
</dbReference>
<dbReference type="Pfam" id="PF00583">
    <property type="entry name" value="Acetyltransf_1"/>
    <property type="match status" value="1"/>
</dbReference>
<dbReference type="PATRIC" id="fig|1547436.3.peg.2223"/>
<organism evidence="4 5">
    <name type="scientific">Flagellimonas eckloniae</name>
    <dbReference type="NCBI Taxonomy" id="346185"/>
    <lineage>
        <taxon>Bacteria</taxon>
        <taxon>Pseudomonadati</taxon>
        <taxon>Bacteroidota</taxon>
        <taxon>Flavobacteriia</taxon>
        <taxon>Flavobacteriales</taxon>
        <taxon>Flavobacteriaceae</taxon>
        <taxon>Flagellimonas</taxon>
    </lineage>
</organism>
<feature type="domain" description="N-acetyltransferase" evidence="3">
    <location>
        <begin position="1"/>
        <end position="153"/>
    </location>
</feature>
<sequence length="163" mass="18111">MNVREMKASDWDEVSKIYAEGVSTGFATFEQNIPNFEDWDAAHLQQCRLIAEEDGKVLGWAALSPVSSRCVYGGVGEVSVYIASNSRGKGIGRSLLEQLILESEKAGLWTIQSGIFPENQASIELHKKVGFRFIGKRERIGKTNDGVWKDNLLFEKRSKTIGA</sequence>
<name>A0A0Q0XGU6_9FLAO</name>
<proteinExistence type="predicted"/>
<comment type="caution">
    <text evidence="4">The sequence shown here is derived from an EMBL/GenBank/DDBJ whole genome shotgun (WGS) entry which is preliminary data.</text>
</comment>
<reference evidence="4 5" key="1">
    <citation type="submission" date="2015-04" db="EMBL/GenBank/DDBJ databases">
        <title>Complete genome of flavobacterium.</title>
        <authorList>
            <person name="Kwon Y.M."/>
            <person name="Kim S.-J."/>
        </authorList>
    </citation>
    <scope>NUCLEOTIDE SEQUENCE [LARGE SCALE GENOMIC DNA]</scope>
    <source>
        <strain evidence="4 5">DK169</strain>
    </source>
</reference>
<keyword evidence="1 4" id="KW-0808">Transferase</keyword>
<evidence type="ECO:0000256" key="1">
    <source>
        <dbReference type="ARBA" id="ARBA00022679"/>
    </source>
</evidence>
<gene>
    <name evidence="4" type="ORF">AAY42_10765</name>
</gene>
<dbReference type="InterPro" id="IPR000182">
    <property type="entry name" value="GNAT_dom"/>
</dbReference>
<dbReference type="Gene3D" id="3.40.630.30">
    <property type="match status" value="1"/>
</dbReference>
<dbReference type="EMBL" id="LCTZ01000002">
    <property type="protein sequence ID" value="KQC30305.1"/>
    <property type="molecule type" value="Genomic_DNA"/>
</dbReference>
<evidence type="ECO:0000313" key="5">
    <source>
        <dbReference type="Proteomes" id="UP000050827"/>
    </source>
</evidence>
<dbReference type="GO" id="GO:0016747">
    <property type="term" value="F:acyltransferase activity, transferring groups other than amino-acyl groups"/>
    <property type="evidence" value="ECO:0007669"/>
    <property type="project" value="InterPro"/>
</dbReference>
<dbReference type="CDD" id="cd04301">
    <property type="entry name" value="NAT_SF"/>
    <property type="match status" value="1"/>
</dbReference>
<dbReference type="Proteomes" id="UP000050827">
    <property type="component" value="Unassembled WGS sequence"/>
</dbReference>
<dbReference type="PANTHER" id="PTHR43072:SF23">
    <property type="entry name" value="UPF0039 PROTEIN C11D3.02C"/>
    <property type="match status" value="1"/>
</dbReference>
<keyword evidence="5" id="KW-1185">Reference proteome</keyword>
<dbReference type="RefSeq" id="WP_055395054.1">
    <property type="nucleotide sequence ID" value="NZ_LCTZ01000002.1"/>
</dbReference>
<keyword evidence="2" id="KW-0012">Acyltransferase</keyword>
<evidence type="ECO:0000256" key="2">
    <source>
        <dbReference type="ARBA" id="ARBA00023315"/>
    </source>
</evidence>
<dbReference type="STRING" id="346185.AAY42_10765"/>
<dbReference type="InterPro" id="IPR016181">
    <property type="entry name" value="Acyl_CoA_acyltransferase"/>
</dbReference>
<dbReference type="AlphaFoldDB" id="A0A0Q0XGU6"/>
<accession>A0A0Q0XGU6</accession>
<dbReference type="PANTHER" id="PTHR43072">
    <property type="entry name" value="N-ACETYLTRANSFERASE"/>
    <property type="match status" value="1"/>
</dbReference>
<dbReference type="PROSITE" id="PS51186">
    <property type="entry name" value="GNAT"/>
    <property type="match status" value="1"/>
</dbReference>
<protein>
    <submittedName>
        <fullName evidence="4">Phosphinothricin acetyltransferase</fullName>
    </submittedName>
</protein>
<dbReference type="OrthoDB" id="9799096at2"/>